<dbReference type="OrthoDB" id="2569624at2"/>
<dbReference type="STRING" id="1403537.Q428_00390"/>
<keyword evidence="6" id="KW-0564">Palmitate</keyword>
<feature type="domain" description="Spore germination GerAC-like C-terminal" evidence="8">
    <location>
        <begin position="218"/>
        <end position="380"/>
    </location>
</feature>
<dbReference type="PROSITE" id="PS51257">
    <property type="entry name" value="PROKAR_LIPOPROTEIN"/>
    <property type="match status" value="1"/>
</dbReference>
<dbReference type="RefSeq" id="WP_035377140.1">
    <property type="nucleotide sequence ID" value="NZ_AZQP01000001.1"/>
</dbReference>
<protein>
    <recommendedName>
        <fullName evidence="12">Spore germination protein</fullName>
    </recommendedName>
</protein>
<dbReference type="EMBL" id="AZQP01000001">
    <property type="protein sequence ID" value="EYE89875.1"/>
    <property type="molecule type" value="Genomic_DNA"/>
</dbReference>
<dbReference type="PANTHER" id="PTHR35789">
    <property type="entry name" value="SPORE GERMINATION PROTEIN B3"/>
    <property type="match status" value="1"/>
</dbReference>
<evidence type="ECO:0000259" key="8">
    <source>
        <dbReference type="Pfam" id="PF05504"/>
    </source>
</evidence>
<comment type="subcellular location">
    <subcellularLocation>
        <location evidence="1">Membrane</location>
        <topology evidence="1">Lipid-anchor</topology>
    </subcellularLocation>
</comment>
<keyword evidence="5" id="KW-0472">Membrane</keyword>
<evidence type="ECO:0000256" key="5">
    <source>
        <dbReference type="ARBA" id="ARBA00023136"/>
    </source>
</evidence>
<reference evidence="10 11" key="1">
    <citation type="journal article" date="2014" name="Genome Announc.">
        <title>Draft Genome Sequence of Fervidicella metallireducens Strain AeBT, an Iron-Reducing Thermoanaerobe from the Great Artesian Basin.</title>
        <authorList>
            <person name="Patel B.K."/>
        </authorList>
    </citation>
    <scope>NUCLEOTIDE SEQUENCE [LARGE SCALE GENOMIC DNA]</scope>
    <source>
        <strain evidence="10 11">AeB</strain>
    </source>
</reference>
<gene>
    <name evidence="10" type="ORF">Q428_00390</name>
</gene>
<keyword evidence="7" id="KW-0449">Lipoprotein</keyword>
<evidence type="ECO:0008006" key="12">
    <source>
        <dbReference type="Google" id="ProtNLM"/>
    </source>
</evidence>
<comment type="similarity">
    <text evidence="2">Belongs to the GerABKC lipoprotein family.</text>
</comment>
<dbReference type="GO" id="GO:0016020">
    <property type="term" value="C:membrane"/>
    <property type="evidence" value="ECO:0007669"/>
    <property type="project" value="UniProtKB-SubCell"/>
</dbReference>
<evidence type="ECO:0000256" key="6">
    <source>
        <dbReference type="ARBA" id="ARBA00023139"/>
    </source>
</evidence>
<evidence type="ECO:0000259" key="9">
    <source>
        <dbReference type="Pfam" id="PF25198"/>
    </source>
</evidence>
<keyword evidence="4" id="KW-0732">Signal</keyword>
<name>A0A017S124_9CLOT</name>
<dbReference type="InterPro" id="IPR046953">
    <property type="entry name" value="Spore_GerAC-like_C"/>
</dbReference>
<dbReference type="Pfam" id="PF25198">
    <property type="entry name" value="Spore_GerAC_N"/>
    <property type="match status" value="1"/>
</dbReference>
<dbReference type="Gene3D" id="3.30.300.210">
    <property type="entry name" value="Nutrient germinant receptor protein C, domain 3"/>
    <property type="match status" value="1"/>
</dbReference>
<accession>A0A017S124</accession>
<dbReference type="Proteomes" id="UP000019681">
    <property type="component" value="Unassembled WGS sequence"/>
</dbReference>
<dbReference type="PANTHER" id="PTHR35789:SF1">
    <property type="entry name" value="SPORE GERMINATION PROTEIN B3"/>
    <property type="match status" value="1"/>
</dbReference>
<evidence type="ECO:0000256" key="1">
    <source>
        <dbReference type="ARBA" id="ARBA00004635"/>
    </source>
</evidence>
<feature type="domain" description="Spore germination protein N-terminal" evidence="9">
    <location>
        <begin position="23"/>
        <end position="210"/>
    </location>
</feature>
<proteinExistence type="inferred from homology"/>
<dbReference type="Pfam" id="PF05504">
    <property type="entry name" value="Spore_GerAC"/>
    <property type="match status" value="1"/>
</dbReference>
<organism evidence="10 11">
    <name type="scientific">Fervidicella metallireducens AeB</name>
    <dbReference type="NCBI Taxonomy" id="1403537"/>
    <lineage>
        <taxon>Bacteria</taxon>
        <taxon>Bacillati</taxon>
        <taxon>Bacillota</taxon>
        <taxon>Clostridia</taxon>
        <taxon>Eubacteriales</taxon>
        <taxon>Clostridiaceae</taxon>
        <taxon>Fervidicella</taxon>
    </lineage>
</organism>
<evidence type="ECO:0000313" key="10">
    <source>
        <dbReference type="EMBL" id="EYE89875.1"/>
    </source>
</evidence>
<dbReference type="InterPro" id="IPR057336">
    <property type="entry name" value="GerAC_N"/>
</dbReference>
<dbReference type="AlphaFoldDB" id="A0A017S124"/>
<evidence type="ECO:0000256" key="2">
    <source>
        <dbReference type="ARBA" id="ARBA00007886"/>
    </source>
</evidence>
<evidence type="ECO:0000256" key="7">
    <source>
        <dbReference type="ARBA" id="ARBA00023288"/>
    </source>
</evidence>
<dbReference type="InterPro" id="IPR038501">
    <property type="entry name" value="Spore_GerAC_C_sf"/>
</dbReference>
<comment type="caution">
    <text evidence="10">The sequence shown here is derived from an EMBL/GenBank/DDBJ whole genome shotgun (WGS) entry which is preliminary data.</text>
</comment>
<keyword evidence="3" id="KW-0309">Germination</keyword>
<keyword evidence="11" id="KW-1185">Reference proteome</keyword>
<dbReference type="GO" id="GO:0009847">
    <property type="term" value="P:spore germination"/>
    <property type="evidence" value="ECO:0007669"/>
    <property type="project" value="InterPro"/>
</dbReference>
<evidence type="ECO:0000313" key="11">
    <source>
        <dbReference type="Proteomes" id="UP000019681"/>
    </source>
</evidence>
<dbReference type="InterPro" id="IPR008844">
    <property type="entry name" value="Spore_GerAC-like"/>
</dbReference>
<evidence type="ECO:0000256" key="3">
    <source>
        <dbReference type="ARBA" id="ARBA00022544"/>
    </source>
</evidence>
<sequence length="383" mass="43869">MKKRYKLLSILLLVIIFFTGCWDKVEIENRAFIVSIAVDALTEKNPNASTTQGIYEDTSPIMKGIFTVISPQKLASGDPKPYEVLKSQGLNLSNIVVNLSNKFGRSPFYAHTRVFLLGEGLLKNEDAFLGTLDVNARFHEFNRQMYVVAVKGNIDEIYNTDLKLDDTPSEHIKNIIDGAEKLGSSIKLDLSSFLSSLRDNGSVLIPCIEVKNGEMTASGLAIVSDYKFQGYIPDKYIRGYACLINRLKGGRKVVEDGNKEYSFSISSSNRRIWLVDKNKPKYRISVEMEGDLYQYSFNEELMNPEKIEDVKKLLEDSLKLELEEEIKYFQNDVGKDFLGIGEYTKKYHNKFFKEHEKDWDETFKNAEFQVDVEMFIRRIGPSR</sequence>
<dbReference type="NCBIfam" id="TIGR02887">
    <property type="entry name" value="spore_ger_x_C"/>
    <property type="match status" value="1"/>
</dbReference>
<evidence type="ECO:0000256" key="4">
    <source>
        <dbReference type="ARBA" id="ARBA00022729"/>
    </source>
</evidence>